<accession>A0A381U8H6</accession>
<sequence>MTVIDRSTKYVERVYSNNKKIYPLLGTKPIPKNVWTRKVIIEKKEFLASNFNEIKKLFFDYEIIHSLGCGSIINIPILNNKKILGTLNVLHKEKYYTKKSVNNIKPFAQLLAPYFIIHQLTMKKK</sequence>
<organism evidence="1">
    <name type="scientific">marine metagenome</name>
    <dbReference type="NCBI Taxonomy" id="408172"/>
    <lineage>
        <taxon>unclassified sequences</taxon>
        <taxon>metagenomes</taxon>
        <taxon>ecological metagenomes</taxon>
    </lineage>
</organism>
<dbReference type="SUPFAM" id="SSF55781">
    <property type="entry name" value="GAF domain-like"/>
    <property type="match status" value="1"/>
</dbReference>
<evidence type="ECO:0008006" key="2">
    <source>
        <dbReference type="Google" id="ProtNLM"/>
    </source>
</evidence>
<dbReference type="Gene3D" id="3.30.450.40">
    <property type="match status" value="1"/>
</dbReference>
<reference evidence="1" key="1">
    <citation type="submission" date="2018-05" db="EMBL/GenBank/DDBJ databases">
        <authorList>
            <person name="Lanie J.A."/>
            <person name="Ng W.-L."/>
            <person name="Kazmierczak K.M."/>
            <person name="Andrzejewski T.M."/>
            <person name="Davidsen T.M."/>
            <person name="Wayne K.J."/>
            <person name="Tettelin H."/>
            <person name="Glass J.I."/>
            <person name="Rusch D."/>
            <person name="Podicherti R."/>
            <person name="Tsui H.-C.T."/>
            <person name="Winkler M.E."/>
        </authorList>
    </citation>
    <scope>NUCLEOTIDE SEQUENCE</scope>
</reference>
<gene>
    <name evidence="1" type="ORF">METZ01_LOCUS77303</name>
</gene>
<dbReference type="AlphaFoldDB" id="A0A381U8H6"/>
<name>A0A381U8H6_9ZZZZ</name>
<dbReference type="EMBL" id="UINC01005932">
    <property type="protein sequence ID" value="SVA24449.1"/>
    <property type="molecule type" value="Genomic_DNA"/>
</dbReference>
<evidence type="ECO:0000313" key="1">
    <source>
        <dbReference type="EMBL" id="SVA24449.1"/>
    </source>
</evidence>
<proteinExistence type="predicted"/>
<protein>
    <recommendedName>
        <fullName evidence="2">GAF domain-containing protein</fullName>
    </recommendedName>
</protein>
<dbReference type="InterPro" id="IPR029016">
    <property type="entry name" value="GAF-like_dom_sf"/>
</dbReference>